<evidence type="ECO:0000259" key="4">
    <source>
        <dbReference type="Pfam" id="PF00933"/>
    </source>
</evidence>
<dbReference type="InterPro" id="IPR019800">
    <property type="entry name" value="Glyco_hydro_3_AS"/>
</dbReference>
<organism evidence="5 6">
    <name type="scientific">Haliangium ochraceum (strain DSM 14365 / JCM 11303 / SMP-2)</name>
    <dbReference type="NCBI Taxonomy" id="502025"/>
    <lineage>
        <taxon>Bacteria</taxon>
        <taxon>Pseudomonadati</taxon>
        <taxon>Myxococcota</taxon>
        <taxon>Polyangia</taxon>
        <taxon>Haliangiales</taxon>
        <taxon>Kofleriaceae</taxon>
        <taxon>Haliangium</taxon>
    </lineage>
</organism>
<dbReference type="Proteomes" id="UP000001880">
    <property type="component" value="Chromosome"/>
</dbReference>
<comment type="similarity">
    <text evidence="1">Belongs to the glycosyl hydrolase 3 family.</text>
</comment>
<dbReference type="SUPFAM" id="SSF51445">
    <property type="entry name" value="(Trans)glycosidases"/>
    <property type="match status" value="1"/>
</dbReference>
<dbReference type="EMBL" id="CP001804">
    <property type="protein sequence ID" value="ACY15680.1"/>
    <property type="molecule type" value="Genomic_DNA"/>
</dbReference>
<dbReference type="InterPro" id="IPR050226">
    <property type="entry name" value="NagZ_Beta-hexosaminidase"/>
</dbReference>
<protein>
    <submittedName>
        <fullName evidence="5">Glycoside hydrolase family 3 domain protein</fullName>
    </submittedName>
</protein>
<dbReference type="Pfam" id="PF00933">
    <property type="entry name" value="Glyco_hydro_3"/>
    <property type="match status" value="1"/>
</dbReference>
<evidence type="ECO:0000313" key="6">
    <source>
        <dbReference type="Proteomes" id="UP000001880"/>
    </source>
</evidence>
<dbReference type="AlphaFoldDB" id="D0LSI1"/>
<evidence type="ECO:0000313" key="5">
    <source>
        <dbReference type="EMBL" id="ACY15680.1"/>
    </source>
</evidence>
<dbReference type="CAZy" id="GH3">
    <property type="family name" value="Glycoside Hydrolase Family 3"/>
</dbReference>
<dbReference type="HOGENOM" id="CLU_008392_0_3_7"/>
<evidence type="ECO:0000256" key="3">
    <source>
        <dbReference type="ARBA" id="ARBA00023295"/>
    </source>
</evidence>
<accession>D0LSI1</accession>
<dbReference type="RefSeq" id="WP_012828280.1">
    <property type="nucleotide sequence ID" value="NC_013440.1"/>
</dbReference>
<reference evidence="5 6" key="1">
    <citation type="journal article" date="2010" name="Stand. Genomic Sci.">
        <title>Complete genome sequence of Haliangium ochraceum type strain (SMP-2).</title>
        <authorList>
            <consortium name="US DOE Joint Genome Institute (JGI-PGF)"/>
            <person name="Ivanova N."/>
            <person name="Daum C."/>
            <person name="Lang E."/>
            <person name="Abt B."/>
            <person name="Kopitz M."/>
            <person name="Saunders E."/>
            <person name="Lapidus A."/>
            <person name="Lucas S."/>
            <person name="Glavina Del Rio T."/>
            <person name="Nolan M."/>
            <person name="Tice H."/>
            <person name="Copeland A."/>
            <person name="Cheng J.F."/>
            <person name="Chen F."/>
            <person name="Bruce D."/>
            <person name="Goodwin L."/>
            <person name="Pitluck S."/>
            <person name="Mavromatis K."/>
            <person name="Pati A."/>
            <person name="Mikhailova N."/>
            <person name="Chen A."/>
            <person name="Palaniappan K."/>
            <person name="Land M."/>
            <person name="Hauser L."/>
            <person name="Chang Y.J."/>
            <person name="Jeffries C.D."/>
            <person name="Detter J.C."/>
            <person name="Brettin T."/>
            <person name="Rohde M."/>
            <person name="Goker M."/>
            <person name="Bristow J."/>
            <person name="Markowitz V."/>
            <person name="Eisen J.A."/>
            <person name="Hugenholtz P."/>
            <person name="Kyrpides N.C."/>
            <person name="Klenk H.P."/>
        </authorList>
    </citation>
    <scope>NUCLEOTIDE SEQUENCE [LARGE SCALE GENOMIC DNA]</scope>
    <source>
        <strain evidence="6">DSM 14365 / CIP 107738 / JCM 11303 / AJ 13395 / SMP-2</strain>
    </source>
</reference>
<dbReference type="STRING" id="502025.Hoch_3178"/>
<feature type="domain" description="Glycoside hydrolase family 3 N-terminal" evidence="4">
    <location>
        <begin position="10"/>
        <end position="337"/>
    </location>
</feature>
<dbReference type="InterPro" id="IPR017853">
    <property type="entry name" value="GH"/>
</dbReference>
<dbReference type="Gene3D" id="3.20.20.300">
    <property type="entry name" value="Glycoside hydrolase, family 3, N-terminal domain"/>
    <property type="match status" value="1"/>
</dbReference>
<dbReference type="PANTHER" id="PTHR30480:SF16">
    <property type="entry name" value="GLYCOSIDE HYDROLASE FAMILY 3 DOMAIN PROTEIN"/>
    <property type="match status" value="1"/>
</dbReference>
<dbReference type="eggNOG" id="COG1472">
    <property type="taxonomic scope" value="Bacteria"/>
</dbReference>
<sequence length="387" mass="41249">MQSPSELEIDVGQLLWFGYEGDYPPADMQREIAAGLVGGVLLFKRNLPPEDEHFAPALRAINRRLHQSASGDATPLWIAIDQEGGTVQRVRQPGTVWPPMLSFDALAEARGDQYAIALAERVGLALGHELAALEIDVDFAPVLDVHTNPANPVIGKRALSSDPEQVAQRGLALARGLERAGVVSCGKHFPGHGDTDTDSHLALPRLTHGSARLDAIELLPFARAAAADIPMIMTAHVVFAALDDTVPATLSHAVITGLLRRRLGYQGLIVSDDLDMRAIAAHFGIGEAAVMAVRAGCDVLLLCRDRAHQEEARRALLEAAARDSDIRAAIAAAAARVRAAKRAHGERSRGRERPDLDVLGCADHLALASELAAAGAHAAERDPTERG</sequence>
<dbReference type="PANTHER" id="PTHR30480">
    <property type="entry name" value="BETA-HEXOSAMINIDASE-RELATED"/>
    <property type="match status" value="1"/>
</dbReference>
<evidence type="ECO:0000256" key="1">
    <source>
        <dbReference type="ARBA" id="ARBA00005336"/>
    </source>
</evidence>
<dbReference type="InterPro" id="IPR001764">
    <property type="entry name" value="Glyco_hydro_3_N"/>
</dbReference>
<dbReference type="GO" id="GO:0004553">
    <property type="term" value="F:hydrolase activity, hydrolyzing O-glycosyl compounds"/>
    <property type="evidence" value="ECO:0007669"/>
    <property type="project" value="InterPro"/>
</dbReference>
<proteinExistence type="inferred from homology"/>
<dbReference type="KEGG" id="hoh:Hoch_3178"/>
<keyword evidence="3" id="KW-0326">Glycosidase</keyword>
<dbReference type="GO" id="GO:0009254">
    <property type="term" value="P:peptidoglycan turnover"/>
    <property type="evidence" value="ECO:0007669"/>
    <property type="project" value="TreeGrafter"/>
</dbReference>
<dbReference type="InterPro" id="IPR036962">
    <property type="entry name" value="Glyco_hydro_3_N_sf"/>
</dbReference>
<keyword evidence="6" id="KW-1185">Reference proteome</keyword>
<dbReference type="GO" id="GO:0005975">
    <property type="term" value="P:carbohydrate metabolic process"/>
    <property type="evidence" value="ECO:0007669"/>
    <property type="project" value="InterPro"/>
</dbReference>
<dbReference type="NCBIfam" id="NF003740">
    <property type="entry name" value="PRK05337.1"/>
    <property type="match status" value="1"/>
</dbReference>
<keyword evidence="2 5" id="KW-0378">Hydrolase</keyword>
<evidence type="ECO:0000256" key="2">
    <source>
        <dbReference type="ARBA" id="ARBA00022801"/>
    </source>
</evidence>
<dbReference type="PROSITE" id="PS00775">
    <property type="entry name" value="GLYCOSYL_HYDROL_F3"/>
    <property type="match status" value="1"/>
</dbReference>
<gene>
    <name evidence="5" type="ordered locus">Hoch_3178</name>
</gene>
<name>D0LSI1_HALO1</name>